<feature type="chain" id="PRO_5016269780" description="GLPGLI family protein" evidence="1">
    <location>
        <begin position="20"/>
        <end position="272"/>
    </location>
</feature>
<dbReference type="OrthoDB" id="978033at2"/>
<keyword evidence="3" id="KW-1185">Reference proteome</keyword>
<protein>
    <recommendedName>
        <fullName evidence="4">GLPGLI family protein</fullName>
    </recommendedName>
</protein>
<evidence type="ECO:0000313" key="3">
    <source>
        <dbReference type="Proteomes" id="UP000245535"/>
    </source>
</evidence>
<dbReference type="Proteomes" id="UP000245535">
    <property type="component" value="Unassembled WGS sequence"/>
</dbReference>
<accession>A0A315ZAC6</accession>
<evidence type="ECO:0008006" key="4">
    <source>
        <dbReference type="Google" id="ProtNLM"/>
    </source>
</evidence>
<reference evidence="2 3" key="1">
    <citation type="submission" date="2018-03" db="EMBL/GenBank/DDBJ databases">
        <title>Genomic Encyclopedia of Archaeal and Bacterial Type Strains, Phase II (KMG-II): from individual species to whole genera.</title>
        <authorList>
            <person name="Goeker M."/>
        </authorList>
    </citation>
    <scope>NUCLEOTIDE SEQUENCE [LARGE SCALE GENOMIC DNA]</scope>
    <source>
        <strain evidence="2 3">DSM 28229</strain>
    </source>
</reference>
<keyword evidence="1" id="KW-0732">Signal</keyword>
<comment type="caution">
    <text evidence="2">The sequence shown here is derived from an EMBL/GenBank/DDBJ whole genome shotgun (WGS) entry which is preliminary data.</text>
</comment>
<dbReference type="RefSeq" id="WP_109616636.1">
    <property type="nucleotide sequence ID" value="NZ_QGDO01000002.1"/>
</dbReference>
<dbReference type="EMBL" id="QGDO01000002">
    <property type="protein sequence ID" value="PWJ42491.1"/>
    <property type="molecule type" value="Genomic_DNA"/>
</dbReference>
<gene>
    <name evidence="2" type="ORF">BC781_10232</name>
</gene>
<name>A0A315ZAC6_SEDFL</name>
<feature type="signal peptide" evidence="1">
    <location>
        <begin position="1"/>
        <end position="19"/>
    </location>
</feature>
<organism evidence="2 3">
    <name type="scientific">Sediminitomix flava</name>
    <dbReference type="NCBI Taxonomy" id="379075"/>
    <lineage>
        <taxon>Bacteria</taxon>
        <taxon>Pseudomonadati</taxon>
        <taxon>Bacteroidota</taxon>
        <taxon>Cytophagia</taxon>
        <taxon>Cytophagales</taxon>
        <taxon>Flammeovirgaceae</taxon>
        <taxon>Sediminitomix</taxon>
    </lineage>
</organism>
<evidence type="ECO:0000256" key="1">
    <source>
        <dbReference type="SAM" id="SignalP"/>
    </source>
</evidence>
<evidence type="ECO:0000313" key="2">
    <source>
        <dbReference type="EMBL" id="PWJ42491.1"/>
    </source>
</evidence>
<proteinExistence type="predicted"/>
<dbReference type="AlphaFoldDB" id="A0A315ZAC6"/>
<sequence length="272" mass="31220">MKTLFCLIAFFSLSLQVQAQTYFILHVTGDIKVKETATPIKSGDKISAETELLFGDQSAKAIAMSKEEGRILLDGSKTQPTLSGEFVSLLKRIVVPMKRSRNLSTRGDDDHNFQNFFGNEKFAIIGNELRFKLDNAIYPNKPEWIFAYWYLPEGSSSVSKKIPRNENELIFNKSLYIHKGNTYSPEQTGKAQIFYYNTKTRQKQKVAEFYPTFVDENQLKEELNNLASFMVDNELVDQQQLEEELIAYVQDVYGKISKDQFSSWISDNPISK</sequence>